<protein>
    <submittedName>
        <fullName evidence="1">Uncharacterized protein</fullName>
    </submittedName>
</protein>
<organism evidence="1 2">
    <name type="scientific">Mycena rosella</name>
    <name type="common">Pink bonnet</name>
    <name type="synonym">Agaricus rosellus</name>
    <dbReference type="NCBI Taxonomy" id="1033263"/>
    <lineage>
        <taxon>Eukaryota</taxon>
        <taxon>Fungi</taxon>
        <taxon>Dikarya</taxon>
        <taxon>Basidiomycota</taxon>
        <taxon>Agaricomycotina</taxon>
        <taxon>Agaricomycetes</taxon>
        <taxon>Agaricomycetidae</taxon>
        <taxon>Agaricales</taxon>
        <taxon>Marasmiineae</taxon>
        <taxon>Mycenaceae</taxon>
        <taxon>Mycena</taxon>
    </lineage>
</organism>
<reference evidence="1" key="1">
    <citation type="submission" date="2023-03" db="EMBL/GenBank/DDBJ databases">
        <title>Massive genome expansion in bonnet fungi (Mycena s.s.) driven by repeated elements and novel gene families across ecological guilds.</title>
        <authorList>
            <consortium name="Lawrence Berkeley National Laboratory"/>
            <person name="Harder C.B."/>
            <person name="Miyauchi S."/>
            <person name="Viragh M."/>
            <person name="Kuo A."/>
            <person name="Thoen E."/>
            <person name="Andreopoulos B."/>
            <person name="Lu D."/>
            <person name="Skrede I."/>
            <person name="Drula E."/>
            <person name="Henrissat B."/>
            <person name="Morin E."/>
            <person name="Kohler A."/>
            <person name="Barry K."/>
            <person name="LaButti K."/>
            <person name="Morin E."/>
            <person name="Salamov A."/>
            <person name="Lipzen A."/>
            <person name="Mereny Z."/>
            <person name="Hegedus B."/>
            <person name="Baldrian P."/>
            <person name="Stursova M."/>
            <person name="Weitz H."/>
            <person name="Taylor A."/>
            <person name="Grigoriev I.V."/>
            <person name="Nagy L.G."/>
            <person name="Martin F."/>
            <person name="Kauserud H."/>
        </authorList>
    </citation>
    <scope>NUCLEOTIDE SEQUENCE</scope>
    <source>
        <strain evidence="1">CBHHK067</strain>
    </source>
</reference>
<evidence type="ECO:0000313" key="1">
    <source>
        <dbReference type="EMBL" id="KAJ7710924.1"/>
    </source>
</evidence>
<sequence>MTPWPPLSASLGYRTACPLLSVLAVSDAEPIRVRKFVQARLSLGAAAMDHVVFRHGLKGNYFGDDLNWLQTSMAVGAKMAYDEPKWIESDDITTLPTYPSPLAPPFVGCVYLCLWHLVFILWQKIQKTCLAQHISVGPRLLSYWSKSDASTDDATYRLMVLAWPTPKWPLRNGTMPVEIWLDVFDWVCNGMDLSFSESTRLRDGLCEASDEWAHVVEANSSFWRRLSIDCETKVGNIEHHLQFCGPTLFDVTVRFDPVNYFSEDASIDSADIPERVAVATRCLITAASALPQWRRVCLWSLTDTFMEPIIGVLGSLYAPNIESLMVFGISPAAEDRCDHLFVWPPTLFGAGIPRLLNLHPLSAVLPWGAPLYFRNLQELEYASLPLIIRPSPQNLVLSLLASTSLRELTVRGCIVRPMDPAQHIPQYIVSGLQVLTIVATHDCQPMFDMLAMGAFPSLTELHLQAFEQPHWTSLYRTTVLSHIHTLSIARGQSAGNMSAVFGSLSALRSLDISEAGYEYFYSLMNAGGGSCPMLRHLSVGDVPIDTIFDFVRARPEGARLETVVLLPALVHVFSDVEKEAIKGIKCMVDTFRML</sequence>
<dbReference type="Gene3D" id="3.80.10.10">
    <property type="entry name" value="Ribonuclease Inhibitor"/>
    <property type="match status" value="1"/>
</dbReference>
<dbReference type="Proteomes" id="UP001221757">
    <property type="component" value="Unassembled WGS sequence"/>
</dbReference>
<comment type="caution">
    <text evidence="1">The sequence shown here is derived from an EMBL/GenBank/DDBJ whole genome shotgun (WGS) entry which is preliminary data.</text>
</comment>
<name>A0AAD7H2W5_MYCRO</name>
<proteinExistence type="predicted"/>
<dbReference type="EMBL" id="JARKIE010000001">
    <property type="protein sequence ID" value="KAJ7710924.1"/>
    <property type="molecule type" value="Genomic_DNA"/>
</dbReference>
<dbReference type="AlphaFoldDB" id="A0AAD7H2W5"/>
<dbReference type="SUPFAM" id="SSF52047">
    <property type="entry name" value="RNI-like"/>
    <property type="match status" value="1"/>
</dbReference>
<accession>A0AAD7H2W5</accession>
<dbReference type="InterPro" id="IPR032675">
    <property type="entry name" value="LRR_dom_sf"/>
</dbReference>
<evidence type="ECO:0000313" key="2">
    <source>
        <dbReference type="Proteomes" id="UP001221757"/>
    </source>
</evidence>
<keyword evidence="2" id="KW-1185">Reference proteome</keyword>
<gene>
    <name evidence="1" type="ORF">B0H17DRAFT_1124001</name>
</gene>